<dbReference type="Pfam" id="PF00642">
    <property type="entry name" value="zf-CCCH"/>
    <property type="match status" value="2"/>
</dbReference>
<accession>I3EFB1</accession>
<reference evidence="7" key="1">
    <citation type="submission" date="2011-01" db="EMBL/GenBank/DDBJ databases">
        <title>The Genome Sequence of Nematocida parisii strain ERTm3.</title>
        <authorList>
            <consortium name="The Broad Institute Genome Sequencing Platform"/>
            <consortium name="The Broad Institute Genome Sequencing Center for Infectious Disease"/>
            <person name="Cuomo C."/>
            <person name="Troemel E."/>
            <person name="Young S.K."/>
            <person name="Zeng Q."/>
            <person name="Gargeya S."/>
            <person name="Fitzgerald M."/>
            <person name="Haas B."/>
            <person name="Abouelleil A."/>
            <person name="Alvarado L."/>
            <person name="Arachchi H.M."/>
            <person name="Berlin A."/>
            <person name="Chapman S.B."/>
            <person name="Gearin G."/>
            <person name="Goldberg J."/>
            <person name="Griggs A."/>
            <person name="Gujja S."/>
            <person name="Hansen M."/>
            <person name="Heiman D."/>
            <person name="Howarth C."/>
            <person name="Larimer J."/>
            <person name="Lui A."/>
            <person name="MacDonald P.J.P."/>
            <person name="McCowen C."/>
            <person name="Montmayeur A."/>
            <person name="Murphy C."/>
            <person name="Neiman D."/>
            <person name="Pearson M."/>
            <person name="Priest M."/>
            <person name="Roberts A."/>
            <person name="Saif S."/>
            <person name="Shea T."/>
            <person name="Sisk P."/>
            <person name="Stolte C."/>
            <person name="Sykes S."/>
            <person name="Wortman J."/>
            <person name="Nusbaum C."/>
            <person name="Birren B."/>
        </authorList>
    </citation>
    <scope>NUCLEOTIDE SEQUENCE</scope>
    <source>
        <strain evidence="7">ERTm3</strain>
    </source>
</reference>
<dbReference type="GO" id="GO:0008270">
    <property type="term" value="F:zinc ion binding"/>
    <property type="evidence" value="ECO:0007669"/>
    <property type="project" value="UniProtKB-KW"/>
</dbReference>
<evidence type="ECO:0000313" key="7">
    <source>
        <dbReference type="EMBL" id="EIJ87908.1"/>
    </source>
</evidence>
<keyword evidence="2" id="KW-0677">Repeat</keyword>
<dbReference type="PROSITE" id="PS50103">
    <property type="entry name" value="ZF_C3H1"/>
    <property type="match status" value="2"/>
</dbReference>
<keyword evidence="3 5" id="KW-0863">Zinc-finger</keyword>
<dbReference type="VEuPathDB" id="MicrosporidiaDB:NEQG_01980"/>
<dbReference type="InterPro" id="IPR036855">
    <property type="entry name" value="Znf_CCCH_sf"/>
</dbReference>
<dbReference type="PANTHER" id="PTHR12547">
    <property type="entry name" value="CCCH ZINC FINGER/TIS11-RELATED"/>
    <property type="match status" value="1"/>
</dbReference>
<sequence length="237" mass="27518">MDRQEIINIQVNTHEYEEINLPYKERKRPKKVISKKKISLYKTEICKSFESSNYCTYGDKCQFAHSLHELRDIERHPRYKTELCKTYTTTGECTYGKRCCFIHAGPSEDIHTDLQDARNLPGDWKVPGVHDKSIEMCRISEDNDMKISGYIGLSPDELDKIKSLSVYKVNTDIMQTNYNRVINIPSVIYVSNTYSTSNIWVKPYFCYIYVDALCKVSNKVSIGKSPGLFTILKDYTE</sequence>
<feature type="zinc finger region" description="C3H1-type" evidence="5">
    <location>
        <begin position="40"/>
        <end position="68"/>
    </location>
</feature>
<evidence type="ECO:0000256" key="3">
    <source>
        <dbReference type="ARBA" id="ARBA00022771"/>
    </source>
</evidence>
<dbReference type="OrthoDB" id="410307at2759"/>
<dbReference type="FunFam" id="4.10.1000.10:FF:000001">
    <property type="entry name" value="zinc finger CCCH domain-containing protein 15-like"/>
    <property type="match status" value="1"/>
</dbReference>
<name>I3EFB1_NEMP3</name>
<dbReference type="SMART" id="SM00356">
    <property type="entry name" value="ZnF_C3H1"/>
    <property type="match status" value="2"/>
</dbReference>
<feature type="domain" description="C3H1-type" evidence="6">
    <location>
        <begin position="78"/>
        <end position="106"/>
    </location>
</feature>
<dbReference type="InterPro" id="IPR000571">
    <property type="entry name" value="Znf_CCCH"/>
</dbReference>
<dbReference type="Proteomes" id="UP000002872">
    <property type="component" value="Unassembled WGS sequence"/>
</dbReference>
<dbReference type="OMA" id="GECTYGK"/>
<protein>
    <recommendedName>
        <fullName evidence="6">C3H1-type domain-containing protein</fullName>
    </recommendedName>
</protein>
<evidence type="ECO:0000256" key="5">
    <source>
        <dbReference type="PROSITE-ProRule" id="PRU00723"/>
    </source>
</evidence>
<gene>
    <name evidence="7" type="ORF">NEQG_01980</name>
</gene>
<evidence type="ECO:0000256" key="4">
    <source>
        <dbReference type="ARBA" id="ARBA00022833"/>
    </source>
</evidence>
<feature type="zinc finger region" description="C3H1-type" evidence="5">
    <location>
        <begin position="78"/>
        <end position="106"/>
    </location>
</feature>
<evidence type="ECO:0000259" key="6">
    <source>
        <dbReference type="PROSITE" id="PS50103"/>
    </source>
</evidence>
<feature type="domain" description="C3H1-type" evidence="6">
    <location>
        <begin position="40"/>
        <end position="68"/>
    </location>
</feature>
<organism evidence="7 8">
    <name type="scientific">Nematocida parisii (strain ERTm3)</name>
    <name type="common">Nematode killer fungus</name>
    <dbReference type="NCBI Taxonomy" id="935791"/>
    <lineage>
        <taxon>Eukaryota</taxon>
        <taxon>Fungi</taxon>
        <taxon>Fungi incertae sedis</taxon>
        <taxon>Microsporidia</taxon>
        <taxon>Nematocida</taxon>
    </lineage>
</organism>
<dbReference type="EMBL" id="GL870880">
    <property type="protein sequence ID" value="EIJ87908.1"/>
    <property type="molecule type" value="Genomic_DNA"/>
</dbReference>
<dbReference type="SUPFAM" id="SSF90229">
    <property type="entry name" value="CCCH zinc finger"/>
    <property type="match status" value="2"/>
</dbReference>
<keyword evidence="8" id="KW-1185">Reference proteome</keyword>
<dbReference type="STRING" id="935791.I3EFB1"/>
<dbReference type="InParanoid" id="I3EFB1"/>
<dbReference type="HOGENOM" id="CLU_1170913_0_0_1"/>
<evidence type="ECO:0000256" key="1">
    <source>
        <dbReference type="ARBA" id="ARBA00022723"/>
    </source>
</evidence>
<dbReference type="GO" id="GO:0003729">
    <property type="term" value="F:mRNA binding"/>
    <property type="evidence" value="ECO:0007669"/>
    <property type="project" value="InterPro"/>
</dbReference>
<dbReference type="FunFam" id="4.10.1000.10:FF:000002">
    <property type="entry name" value="Zinc finger protein 36, C3H1 type-like 1"/>
    <property type="match status" value="1"/>
</dbReference>
<dbReference type="InterPro" id="IPR045877">
    <property type="entry name" value="ZFP36-like"/>
</dbReference>
<keyword evidence="1 5" id="KW-0479">Metal-binding</keyword>
<dbReference type="AlphaFoldDB" id="I3EFB1"/>
<dbReference type="PANTHER" id="PTHR12547:SF18">
    <property type="entry name" value="PROTEIN TIS11"/>
    <property type="match status" value="1"/>
</dbReference>
<evidence type="ECO:0000256" key="2">
    <source>
        <dbReference type="ARBA" id="ARBA00022737"/>
    </source>
</evidence>
<dbReference type="Gene3D" id="4.10.1000.10">
    <property type="entry name" value="Zinc finger, CCCH-type"/>
    <property type="match status" value="2"/>
</dbReference>
<proteinExistence type="predicted"/>
<keyword evidence="4 5" id="KW-0862">Zinc</keyword>
<evidence type="ECO:0000313" key="8">
    <source>
        <dbReference type="Proteomes" id="UP000002872"/>
    </source>
</evidence>